<feature type="signal peptide" evidence="2">
    <location>
        <begin position="1"/>
        <end position="28"/>
    </location>
</feature>
<feature type="chain" id="PRO_5039915782" evidence="2">
    <location>
        <begin position="29"/>
        <end position="276"/>
    </location>
</feature>
<dbReference type="GO" id="GO:0045454">
    <property type="term" value="P:cell redox homeostasis"/>
    <property type="evidence" value="ECO:0007669"/>
    <property type="project" value="TreeGrafter"/>
</dbReference>
<dbReference type="Pfam" id="PF00085">
    <property type="entry name" value="Thioredoxin"/>
    <property type="match status" value="1"/>
</dbReference>
<dbReference type="CDD" id="cd02947">
    <property type="entry name" value="TRX_family"/>
    <property type="match status" value="1"/>
</dbReference>
<accession>A0A9K3KKN0</accession>
<dbReference type="AlphaFoldDB" id="A0A9K3KKN0"/>
<evidence type="ECO:0000313" key="4">
    <source>
        <dbReference type="EMBL" id="KAG7345096.1"/>
    </source>
</evidence>
<dbReference type="OrthoDB" id="38304at2759"/>
<feature type="domain" description="Thioredoxin" evidence="3">
    <location>
        <begin position="70"/>
        <end position="228"/>
    </location>
</feature>
<keyword evidence="2" id="KW-0732">Signal</keyword>
<comment type="caution">
    <text evidence="4">The sequence shown here is derived from an EMBL/GenBank/DDBJ whole genome shotgun (WGS) entry which is preliminary data.</text>
</comment>
<proteinExistence type="inferred from homology"/>
<reference evidence="4" key="2">
    <citation type="submission" date="2021-04" db="EMBL/GenBank/DDBJ databases">
        <authorList>
            <person name="Podell S."/>
        </authorList>
    </citation>
    <scope>NUCLEOTIDE SEQUENCE</scope>
    <source>
        <strain evidence="4">Hildebrandi</strain>
    </source>
</reference>
<dbReference type="PROSITE" id="PS51352">
    <property type="entry name" value="THIOREDOXIN_2"/>
    <property type="match status" value="1"/>
</dbReference>
<gene>
    <name evidence="4" type="ORF">IV203_032627</name>
</gene>
<reference evidence="4" key="1">
    <citation type="journal article" date="2021" name="Sci. Rep.">
        <title>Diploid genomic architecture of Nitzschia inconspicua, an elite biomass production diatom.</title>
        <authorList>
            <person name="Oliver A."/>
            <person name="Podell S."/>
            <person name="Pinowska A."/>
            <person name="Traller J.C."/>
            <person name="Smith S.R."/>
            <person name="McClure R."/>
            <person name="Beliaev A."/>
            <person name="Bohutskyi P."/>
            <person name="Hill E.A."/>
            <person name="Rabines A."/>
            <person name="Zheng H."/>
            <person name="Allen L.Z."/>
            <person name="Kuo A."/>
            <person name="Grigoriev I.V."/>
            <person name="Allen A.E."/>
            <person name="Hazlebeck D."/>
            <person name="Allen E.E."/>
        </authorList>
    </citation>
    <scope>NUCLEOTIDE SEQUENCE</scope>
    <source>
        <strain evidence="4">Hildebrandi</strain>
    </source>
</reference>
<evidence type="ECO:0000259" key="3">
    <source>
        <dbReference type="PROSITE" id="PS51352"/>
    </source>
</evidence>
<dbReference type="EMBL" id="JAGRRH010000022">
    <property type="protein sequence ID" value="KAG7345096.1"/>
    <property type="molecule type" value="Genomic_DNA"/>
</dbReference>
<protein>
    <submittedName>
        <fullName evidence="4">Thioredoxin</fullName>
    </submittedName>
</protein>
<comment type="similarity">
    <text evidence="1">Belongs to the thioredoxin family.</text>
</comment>
<keyword evidence="5" id="KW-1185">Reference proteome</keyword>
<evidence type="ECO:0000256" key="2">
    <source>
        <dbReference type="SAM" id="SignalP"/>
    </source>
</evidence>
<dbReference type="PANTHER" id="PTHR43601">
    <property type="entry name" value="THIOREDOXIN, MITOCHONDRIAL"/>
    <property type="match status" value="1"/>
</dbReference>
<evidence type="ECO:0000313" key="5">
    <source>
        <dbReference type="Proteomes" id="UP000693970"/>
    </source>
</evidence>
<name>A0A9K3KKN0_9STRA</name>
<dbReference type="InterPro" id="IPR013766">
    <property type="entry name" value="Thioredoxin_domain"/>
</dbReference>
<dbReference type="Proteomes" id="UP000693970">
    <property type="component" value="Unassembled WGS sequence"/>
</dbReference>
<sequence>MIAVSINSALPLMLMISSLLMALSTTEAFSSMLPFKSNNISSSQTSSWVLLSTKQSRNRCFDLFATALPDAPSSSPPSITIHPVTDDQVIGTRPKIVSIESAEDYLNFLKEGENDPEERLAVVKFYADWCKSCQKFGQQFTRIGREIGDLEEVILNQDDNEEASIVRKGEIRMGEIEWSGNSDLCKALGVTKLPAVHIYSSKGRLVDAFRCGPNKFPLFLDKLDNYLSMDSAELDFEADMVEGSRLSESVMDALSREMLSNNDVGTTAIPFVGASL</sequence>
<dbReference type="PANTHER" id="PTHR43601:SF32">
    <property type="entry name" value="THIOREDOXIN-LIKE 2-2, CHLOROPLASTIC"/>
    <property type="match status" value="1"/>
</dbReference>
<evidence type="ECO:0000256" key="1">
    <source>
        <dbReference type="ARBA" id="ARBA00008987"/>
    </source>
</evidence>
<organism evidence="4 5">
    <name type="scientific">Nitzschia inconspicua</name>
    <dbReference type="NCBI Taxonomy" id="303405"/>
    <lineage>
        <taxon>Eukaryota</taxon>
        <taxon>Sar</taxon>
        <taxon>Stramenopiles</taxon>
        <taxon>Ochrophyta</taxon>
        <taxon>Bacillariophyta</taxon>
        <taxon>Bacillariophyceae</taxon>
        <taxon>Bacillariophycidae</taxon>
        <taxon>Bacillariales</taxon>
        <taxon>Bacillariaceae</taxon>
        <taxon>Nitzschia</taxon>
    </lineage>
</organism>